<dbReference type="InterPro" id="IPR053185">
    <property type="entry name" value="SET_domain_protein"/>
</dbReference>
<sequence>MDDCATPWIRGTQAFVIGNALITDSGGSSSTVTACAMLLDAPVIPLLPRPLAAPPQNFSPPTFYIADAGVKGAGMFAARDIPAGGLILVDRPIAVVPSDVDAPWKREAFDALLPRISQISRDALLALANCKPLSECPVVEGIALTNAVQIDLPVPLLAALQEYGGVFPNVSRANHRFSISPISLARAAINPDFCSCGLNASVKWDLKSFSVSMYALRPIRAGDEIVQQYVDVLSPRAERRAHLARYDFECMCKHCDLPDEDAVTRSDAARAELRNWRHLQPRFLPWSTDMCRADDAIIVSNLRALALIEQEGLYGLQVPFMEEIALSYAVLGDESRFREWAQQVVDLCAGQDPERSARFAGWIADPQSYKQWGWRAKQRLLLDKQKDLVDVDISIPW</sequence>
<organism evidence="2 3">
    <name type="scientific">Mycena sanguinolenta</name>
    <dbReference type="NCBI Taxonomy" id="230812"/>
    <lineage>
        <taxon>Eukaryota</taxon>
        <taxon>Fungi</taxon>
        <taxon>Dikarya</taxon>
        <taxon>Basidiomycota</taxon>
        <taxon>Agaricomycotina</taxon>
        <taxon>Agaricomycetes</taxon>
        <taxon>Agaricomycetidae</taxon>
        <taxon>Agaricales</taxon>
        <taxon>Marasmiineae</taxon>
        <taxon>Mycenaceae</taxon>
        <taxon>Mycena</taxon>
    </lineage>
</organism>
<evidence type="ECO:0000313" key="3">
    <source>
        <dbReference type="Proteomes" id="UP000623467"/>
    </source>
</evidence>
<evidence type="ECO:0000259" key="1">
    <source>
        <dbReference type="PROSITE" id="PS50280"/>
    </source>
</evidence>
<dbReference type="PANTHER" id="PTHR47332">
    <property type="entry name" value="SET DOMAIN-CONTAINING PROTEIN 5"/>
    <property type="match status" value="1"/>
</dbReference>
<gene>
    <name evidence="2" type="ORF">MSAN_00363600</name>
</gene>
<dbReference type="PANTHER" id="PTHR47332:SF4">
    <property type="entry name" value="SET DOMAIN-CONTAINING PROTEIN 5"/>
    <property type="match status" value="1"/>
</dbReference>
<dbReference type="Pfam" id="PF00856">
    <property type="entry name" value="SET"/>
    <property type="match status" value="1"/>
</dbReference>
<dbReference type="SUPFAM" id="SSF82199">
    <property type="entry name" value="SET domain"/>
    <property type="match status" value="1"/>
</dbReference>
<accession>A0A8H6ZEG3</accession>
<dbReference type="EMBL" id="JACAZH010000002">
    <property type="protein sequence ID" value="KAF7374781.1"/>
    <property type="molecule type" value="Genomic_DNA"/>
</dbReference>
<evidence type="ECO:0000313" key="2">
    <source>
        <dbReference type="EMBL" id="KAF7374781.1"/>
    </source>
</evidence>
<reference evidence="2" key="1">
    <citation type="submission" date="2020-05" db="EMBL/GenBank/DDBJ databases">
        <title>Mycena genomes resolve the evolution of fungal bioluminescence.</title>
        <authorList>
            <person name="Tsai I.J."/>
        </authorList>
    </citation>
    <scope>NUCLEOTIDE SEQUENCE</scope>
    <source>
        <strain evidence="2">160909Yilan</strain>
    </source>
</reference>
<proteinExistence type="predicted"/>
<dbReference type="InterPro" id="IPR046341">
    <property type="entry name" value="SET_dom_sf"/>
</dbReference>
<comment type="caution">
    <text evidence="2">The sequence shown here is derived from an EMBL/GenBank/DDBJ whole genome shotgun (WGS) entry which is preliminary data.</text>
</comment>
<name>A0A8H6ZEG3_9AGAR</name>
<dbReference type="CDD" id="cd20071">
    <property type="entry name" value="SET_SMYD"/>
    <property type="match status" value="1"/>
</dbReference>
<dbReference type="AlphaFoldDB" id="A0A8H6ZEG3"/>
<feature type="domain" description="SET" evidence="1">
    <location>
        <begin position="61"/>
        <end position="230"/>
    </location>
</feature>
<dbReference type="Proteomes" id="UP000623467">
    <property type="component" value="Unassembled WGS sequence"/>
</dbReference>
<keyword evidence="3" id="KW-1185">Reference proteome</keyword>
<dbReference type="InterPro" id="IPR001214">
    <property type="entry name" value="SET_dom"/>
</dbReference>
<dbReference type="OrthoDB" id="265717at2759"/>
<protein>
    <submittedName>
        <fullName evidence="2">SET domain-containing protein</fullName>
    </submittedName>
</protein>
<dbReference type="PROSITE" id="PS50280">
    <property type="entry name" value="SET"/>
    <property type="match status" value="1"/>
</dbReference>
<dbReference type="Gene3D" id="2.170.270.10">
    <property type="entry name" value="SET domain"/>
    <property type="match status" value="1"/>
</dbReference>